<comment type="caution">
    <text evidence="1">The sequence shown here is derived from an EMBL/GenBank/DDBJ whole genome shotgun (WGS) entry which is preliminary data.</text>
</comment>
<dbReference type="EMBL" id="JBDFQZ010000014">
    <property type="protein sequence ID" value="KAK9665233.1"/>
    <property type="molecule type" value="Genomic_DNA"/>
</dbReference>
<protein>
    <submittedName>
        <fullName evidence="1">Uncharacterized protein</fullName>
    </submittedName>
</protein>
<proteinExistence type="predicted"/>
<organism evidence="1 2">
    <name type="scientific">Saponaria officinalis</name>
    <name type="common">Common soapwort</name>
    <name type="synonym">Lychnis saponaria</name>
    <dbReference type="NCBI Taxonomy" id="3572"/>
    <lineage>
        <taxon>Eukaryota</taxon>
        <taxon>Viridiplantae</taxon>
        <taxon>Streptophyta</taxon>
        <taxon>Embryophyta</taxon>
        <taxon>Tracheophyta</taxon>
        <taxon>Spermatophyta</taxon>
        <taxon>Magnoliopsida</taxon>
        <taxon>eudicotyledons</taxon>
        <taxon>Gunneridae</taxon>
        <taxon>Pentapetalae</taxon>
        <taxon>Caryophyllales</taxon>
        <taxon>Caryophyllaceae</taxon>
        <taxon>Caryophylleae</taxon>
        <taxon>Saponaria</taxon>
    </lineage>
</organism>
<dbReference type="PANTHER" id="PTHR34371:SF6">
    <property type="entry name" value="MEMBRANE-ASSOCIATED KINASE REGULATOR 6"/>
    <property type="match status" value="1"/>
</dbReference>
<reference evidence="1" key="1">
    <citation type="submission" date="2024-03" db="EMBL/GenBank/DDBJ databases">
        <title>WGS assembly of Saponaria officinalis var. Norfolk2.</title>
        <authorList>
            <person name="Jenkins J."/>
            <person name="Shu S."/>
            <person name="Grimwood J."/>
            <person name="Barry K."/>
            <person name="Goodstein D."/>
            <person name="Schmutz J."/>
            <person name="Leebens-Mack J."/>
            <person name="Osbourn A."/>
        </authorList>
    </citation>
    <scope>NUCLEOTIDE SEQUENCE [LARGE SCALE GENOMIC DNA]</scope>
    <source>
        <strain evidence="1">JIC</strain>
    </source>
</reference>
<name>A0AAW1GQP1_SAPOF</name>
<keyword evidence="2" id="KW-1185">Reference proteome</keyword>
<evidence type="ECO:0000313" key="1">
    <source>
        <dbReference type="EMBL" id="KAK9665233.1"/>
    </source>
</evidence>
<dbReference type="PANTHER" id="PTHR34371">
    <property type="entry name" value="OS01G0551000 PROTEIN"/>
    <property type="match status" value="1"/>
</dbReference>
<dbReference type="Proteomes" id="UP001443914">
    <property type="component" value="Unassembled WGS sequence"/>
</dbReference>
<evidence type="ECO:0000313" key="2">
    <source>
        <dbReference type="Proteomes" id="UP001443914"/>
    </source>
</evidence>
<dbReference type="AlphaFoldDB" id="A0AAW1GQP1"/>
<sequence length="206" mass="23122">MGINLRDDLVATPPKLTLTSFPSHKPLPATPGALTPPLHPMVSVPFEWEEAPGRPRPGITSGLNNSKPKSFRCLELPPRIAHVTNSSPTTVLDGPKLGRTLSHRFYLEDIGPKSMIDDFGLGLNYGLDQRKSDYGPCNWALEKPNVEYFNNKSRSVRSDVEIDVRMKRFRRTKGSLYKLSCKSSRFIDHIYKGLKRMVIRGCNEAS</sequence>
<accession>A0AAW1GQP1</accession>
<gene>
    <name evidence="1" type="ORF">RND81_14G099300</name>
</gene>